<feature type="repeat" description="TPR" evidence="3">
    <location>
        <begin position="111"/>
        <end position="144"/>
    </location>
</feature>
<protein>
    <submittedName>
        <fullName evidence="4">Uncharacterized protein</fullName>
    </submittedName>
</protein>
<dbReference type="AlphaFoldDB" id="A0A2A5AYK9"/>
<sequence>MRLFTLPSALLCAFTFTPRSIVFLVCLFGSPLALCDQNDSRLDNLFSQLKQSENAGVILSTESQIWEIWLQHANDDVEQLMTLGTQRMNVQNYTEALLVFSQIIKNFPGYAEGWNKRATLYFLIGNLDASLADIKKTLELEPRHFGALSGLGMVYIQREDLSKAKQAFEDLIEVHPNSPNAQQNLEIVSEQLRFSII</sequence>
<accession>A0A2A5AYK9</accession>
<evidence type="ECO:0000313" key="4">
    <source>
        <dbReference type="EMBL" id="PCJ23878.1"/>
    </source>
</evidence>
<dbReference type="PANTHER" id="PTHR45831:SF2">
    <property type="entry name" value="LD24721P"/>
    <property type="match status" value="1"/>
</dbReference>
<dbReference type="GO" id="GO:0006620">
    <property type="term" value="P:post-translational protein targeting to endoplasmic reticulum membrane"/>
    <property type="evidence" value="ECO:0007669"/>
    <property type="project" value="TreeGrafter"/>
</dbReference>
<dbReference type="GO" id="GO:0072380">
    <property type="term" value="C:TRC complex"/>
    <property type="evidence" value="ECO:0007669"/>
    <property type="project" value="TreeGrafter"/>
</dbReference>
<dbReference type="InterPro" id="IPR011990">
    <property type="entry name" value="TPR-like_helical_dom_sf"/>
</dbReference>
<comment type="caution">
    <text evidence="4">The sequence shown here is derived from an EMBL/GenBank/DDBJ whole genome shotgun (WGS) entry which is preliminary data.</text>
</comment>
<feature type="repeat" description="TPR" evidence="3">
    <location>
        <begin position="145"/>
        <end position="178"/>
    </location>
</feature>
<evidence type="ECO:0000256" key="3">
    <source>
        <dbReference type="PROSITE-ProRule" id="PRU00339"/>
    </source>
</evidence>
<reference evidence="5" key="1">
    <citation type="submission" date="2017-08" db="EMBL/GenBank/DDBJ databases">
        <title>A dynamic microbial community with high functional redundancy inhabits the cold, oxic subseafloor aquifer.</title>
        <authorList>
            <person name="Tully B.J."/>
            <person name="Wheat C.G."/>
            <person name="Glazer B.T."/>
            <person name="Huber J.A."/>
        </authorList>
    </citation>
    <scope>NUCLEOTIDE SEQUENCE [LARGE SCALE GENOMIC DNA]</scope>
</reference>
<dbReference type="SUPFAM" id="SSF48452">
    <property type="entry name" value="TPR-like"/>
    <property type="match status" value="1"/>
</dbReference>
<evidence type="ECO:0000313" key="5">
    <source>
        <dbReference type="Proteomes" id="UP000218327"/>
    </source>
</evidence>
<dbReference type="EMBL" id="NVVJ01000033">
    <property type="protein sequence ID" value="PCJ23878.1"/>
    <property type="molecule type" value="Genomic_DNA"/>
</dbReference>
<evidence type="ECO:0000256" key="1">
    <source>
        <dbReference type="ARBA" id="ARBA00022737"/>
    </source>
</evidence>
<dbReference type="SMART" id="SM00028">
    <property type="entry name" value="TPR"/>
    <property type="match status" value="3"/>
</dbReference>
<dbReference type="Proteomes" id="UP000218327">
    <property type="component" value="Unassembled WGS sequence"/>
</dbReference>
<keyword evidence="2 3" id="KW-0802">TPR repeat</keyword>
<dbReference type="Gene3D" id="1.25.40.10">
    <property type="entry name" value="Tetratricopeptide repeat domain"/>
    <property type="match status" value="1"/>
</dbReference>
<dbReference type="PROSITE" id="PS50005">
    <property type="entry name" value="TPR"/>
    <property type="match status" value="2"/>
</dbReference>
<gene>
    <name evidence="4" type="ORF">COA96_10910</name>
</gene>
<name>A0A2A5AYK9_9GAMM</name>
<dbReference type="Pfam" id="PF14559">
    <property type="entry name" value="TPR_19"/>
    <property type="match status" value="1"/>
</dbReference>
<organism evidence="4 5">
    <name type="scientific">SAR86 cluster bacterium</name>
    <dbReference type="NCBI Taxonomy" id="2030880"/>
    <lineage>
        <taxon>Bacteria</taxon>
        <taxon>Pseudomonadati</taxon>
        <taxon>Pseudomonadota</taxon>
        <taxon>Gammaproteobacteria</taxon>
        <taxon>SAR86 cluster</taxon>
    </lineage>
</organism>
<dbReference type="InterPro" id="IPR019734">
    <property type="entry name" value="TPR_rpt"/>
</dbReference>
<evidence type="ECO:0000256" key="2">
    <source>
        <dbReference type="ARBA" id="ARBA00022803"/>
    </source>
</evidence>
<dbReference type="InterPro" id="IPR047150">
    <property type="entry name" value="SGT"/>
</dbReference>
<dbReference type="GO" id="GO:0016020">
    <property type="term" value="C:membrane"/>
    <property type="evidence" value="ECO:0007669"/>
    <property type="project" value="TreeGrafter"/>
</dbReference>
<dbReference type="PANTHER" id="PTHR45831">
    <property type="entry name" value="LD24721P"/>
    <property type="match status" value="1"/>
</dbReference>
<proteinExistence type="predicted"/>
<keyword evidence="1" id="KW-0677">Repeat</keyword>
<dbReference type="GO" id="GO:0060090">
    <property type="term" value="F:molecular adaptor activity"/>
    <property type="evidence" value="ECO:0007669"/>
    <property type="project" value="TreeGrafter"/>
</dbReference>